<accession>A0A5R8NY50</accession>
<feature type="domain" description="RNA polymerase sigma-70 region 4" evidence="1">
    <location>
        <begin position="32"/>
        <end position="75"/>
    </location>
</feature>
<dbReference type="EMBL" id="VBUT01000003">
    <property type="protein sequence ID" value="TLF79708.1"/>
    <property type="molecule type" value="Genomic_DNA"/>
</dbReference>
<comment type="caution">
    <text evidence="2">The sequence shown here is derived from an EMBL/GenBank/DDBJ whole genome shotgun (WGS) entry which is preliminary data.</text>
</comment>
<dbReference type="InterPro" id="IPR007630">
    <property type="entry name" value="RNA_pol_sigma70_r4"/>
</dbReference>
<dbReference type="GO" id="GO:0006352">
    <property type="term" value="P:DNA-templated transcription initiation"/>
    <property type="evidence" value="ECO:0007669"/>
    <property type="project" value="InterPro"/>
</dbReference>
<dbReference type="Pfam" id="PF04545">
    <property type="entry name" value="Sigma70_r4"/>
    <property type="match status" value="1"/>
</dbReference>
<reference evidence="2 3" key="1">
    <citation type="submission" date="2019-05" db="EMBL/GenBank/DDBJ databases">
        <title>Genomes sequences of two Nocardia cyriacigeorgica environmental isolates, type strains Nocardia asteroides ATCC 19247 and Nocardia cyriacigeorgica DSM 44484.</title>
        <authorList>
            <person name="Vautrin F."/>
            <person name="Bergeron E."/>
            <person name="Dubost A."/>
            <person name="Abrouk D."/>
            <person name="Rodriguez Nava V."/>
            <person name="Pujic P."/>
        </authorList>
    </citation>
    <scope>NUCLEOTIDE SEQUENCE [LARGE SCALE GENOMIC DNA]</scope>
    <source>
        <strain evidence="2 3">EML 446</strain>
    </source>
</reference>
<dbReference type="Gene3D" id="1.10.10.10">
    <property type="entry name" value="Winged helix-like DNA-binding domain superfamily/Winged helix DNA-binding domain"/>
    <property type="match status" value="1"/>
</dbReference>
<dbReference type="GO" id="GO:0003700">
    <property type="term" value="F:DNA-binding transcription factor activity"/>
    <property type="evidence" value="ECO:0007669"/>
    <property type="project" value="InterPro"/>
</dbReference>
<proteinExistence type="predicted"/>
<dbReference type="PRINTS" id="PR00046">
    <property type="entry name" value="SIGMA70FCT"/>
</dbReference>
<sequence>MVDDLAEHLNFALDDIDEHLARLIDDYAVDRPRGAEILRLRLGIGDQCPETLTRIGARFDFSRDRIRQLHTKAVGELIRQAKLTGELPAAEFAQRYPTTAKDQQLVRALLTETYVTATDLVANELSYLKLRLAGHEAADAKRVSGFVAQRLAAWRKKTNHRLARLHDGAPFPVGHDHAWLDRIDWPPDAASPAALPTDSARTLDGDDDGRGRFYLDKVGRDVGFDSGLESRLLGVLNADEQISTFQENPDAVLYRVDGEEGVHFPTAAARLADGRIALIDVQPLGRVAYRDYRARAAAARAYAHGNGWGWLVWTGSTIGVADLAERRVDAALDARLTELVEQGAASWAALRQLRADAGLTPLDLAAAVLRHNWSWDRGSHRLSASPASPS</sequence>
<evidence type="ECO:0000259" key="1">
    <source>
        <dbReference type="Pfam" id="PF04545"/>
    </source>
</evidence>
<organism evidence="2 3">
    <name type="scientific">Nocardia cyriacigeorgica</name>
    <dbReference type="NCBI Taxonomy" id="135487"/>
    <lineage>
        <taxon>Bacteria</taxon>
        <taxon>Bacillati</taxon>
        <taxon>Actinomycetota</taxon>
        <taxon>Actinomycetes</taxon>
        <taxon>Mycobacteriales</taxon>
        <taxon>Nocardiaceae</taxon>
        <taxon>Nocardia</taxon>
    </lineage>
</organism>
<protein>
    <recommendedName>
        <fullName evidence="1">RNA polymerase sigma-70 region 4 domain-containing protein</fullName>
    </recommendedName>
</protein>
<dbReference type="AlphaFoldDB" id="A0A5R8NY50"/>
<dbReference type="InterPro" id="IPR000943">
    <property type="entry name" value="RNA_pol_sigma70"/>
</dbReference>
<dbReference type="InterPro" id="IPR036388">
    <property type="entry name" value="WH-like_DNA-bd_sf"/>
</dbReference>
<gene>
    <name evidence="2" type="ORF">FEK34_09145</name>
</gene>
<dbReference type="SUPFAM" id="SSF88659">
    <property type="entry name" value="Sigma3 and sigma4 domains of RNA polymerase sigma factors"/>
    <property type="match status" value="1"/>
</dbReference>
<evidence type="ECO:0000313" key="3">
    <source>
        <dbReference type="Proteomes" id="UP000306378"/>
    </source>
</evidence>
<evidence type="ECO:0000313" key="2">
    <source>
        <dbReference type="EMBL" id="TLF79708.1"/>
    </source>
</evidence>
<dbReference type="Proteomes" id="UP000306378">
    <property type="component" value="Unassembled WGS sequence"/>
</dbReference>
<dbReference type="InterPro" id="IPR013324">
    <property type="entry name" value="RNA_pol_sigma_r3/r4-like"/>
</dbReference>
<name>A0A5R8NY50_9NOCA</name>